<dbReference type="EC" id="1.1.1.47" evidence="2"/>
<dbReference type="GO" id="GO:0047936">
    <property type="term" value="F:glucose 1-dehydrogenase [NAD(P)+] activity"/>
    <property type="evidence" value="ECO:0007669"/>
    <property type="project" value="UniProtKB-EC"/>
</dbReference>
<gene>
    <name evidence="2" type="ORF">NGM29_18940</name>
</gene>
<evidence type="ECO:0000256" key="1">
    <source>
        <dbReference type="ARBA" id="ARBA00006484"/>
    </source>
</evidence>
<dbReference type="CDD" id="cd05233">
    <property type="entry name" value="SDR_c"/>
    <property type="match status" value="1"/>
</dbReference>
<dbReference type="InterPro" id="IPR036291">
    <property type="entry name" value="NAD(P)-bd_dom_sf"/>
</dbReference>
<dbReference type="NCBIfam" id="NF005559">
    <property type="entry name" value="PRK07231.1"/>
    <property type="match status" value="1"/>
</dbReference>
<dbReference type="Proteomes" id="UP001056855">
    <property type="component" value="Plasmid unnamed1"/>
</dbReference>
<name>A0A9E7NDD0_9EURY</name>
<dbReference type="PRINTS" id="PR00080">
    <property type="entry name" value="SDRFAMILY"/>
</dbReference>
<dbReference type="Gene3D" id="3.40.50.720">
    <property type="entry name" value="NAD(P)-binding Rossmann-like Domain"/>
    <property type="match status" value="1"/>
</dbReference>
<keyword evidence="2" id="KW-0614">Plasmid</keyword>
<accession>A0A9E7NDD0</accession>
<dbReference type="PRINTS" id="PR00081">
    <property type="entry name" value="GDHRDH"/>
</dbReference>
<dbReference type="KEGG" id="sawl:NGM29_18940"/>
<keyword evidence="2" id="KW-0560">Oxidoreductase</keyword>
<dbReference type="GeneID" id="73292168"/>
<protein>
    <submittedName>
        <fullName evidence="2">Glucose 1-dehydrogenase</fullName>
        <ecNumber evidence="2">1.1.1.47</ecNumber>
    </submittedName>
</protein>
<sequence>MAKLLTDDVALVTGAGRGIGRGIATRLAAHGCDVAINDIDSEAADTVAMALHEEYGVETTTAIGDVSTVDDAERIVDETVERFGALDVLVNNAAIISPQQYDEIDERTWRQVLDVNVTGVQNCSAAAFSEMKAQGGGRIVNIASTAGLRISLLAGAHYTTSKWGVVGLTKHVAQEGGEYGIRANAVCPGPTETERINEMTDEKQRLETAEAEIPLGRWGRPDDVGKATVFLASDLAEYVTGIALPVDGGFTVQ</sequence>
<organism evidence="2 3">
    <name type="scientific">Natronosalvus rutilus</name>
    <dbReference type="NCBI Taxonomy" id="2953753"/>
    <lineage>
        <taxon>Archaea</taxon>
        <taxon>Methanobacteriati</taxon>
        <taxon>Methanobacteriota</taxon>
        <taxon>Stenosarchaea group</taxon>
        <taxon>Halobacteria</taxon>
        <taxon>Halobacteriales</taxon>
        <taxon>Natrialbaceae</taxon>
        <taxon>Natronosalvus</taxon>
    </lineage>
</organism>
<dbReference type="EMBL" id="CP100356">
    <property type="protein sequence ID" value="UTF55815.1"/>
    <property type="molecule type" value="Genomic_DNA"/>
</dbReference>
<dbReference type="PANTHER" id="PTHR42760:SF40">
    <property type="entry name" value="3-OXOACYL-[ACYL-CARRIER-PROTEIN] REDUCTASE, CHLOROPLASTIC"/>
    <property type="match status" value="1"/>
</dbReference>
<dbReference type="AlphaFoldDB" id="A0A9E7NDD0"/>
<evidence type="ECO:0000313" key="3">
    <source>
        <dbReference type="Proteomes" id="UP001056855"/>
    </source>
</evidence>
<dbReference type="SUPFAM" id="SSF51735">
    <property type="entry name" value="NAD(P)-binding Rossmann-fold domains"/>
    <property type="match status" value="1"/>
</dbReference>
<dbReference type="InterPro" id="IPR002347">
    <property type="entry name" value="SDR_fam"/>
</dbReference>
<evidence type="ECO:0000313" key="2">
    <source>
        <dbReference type="EMBL" id="UTF55815.1"/>
    </source>
</evidence>
<dbReference type="RefSeq" id="WP_254161229.1">
    <property type="nucleotide sequence ID" value="NZ_CP100356.1"/>
</dbReference>
<comment type="similarity">
    <text evidence="1">Belongs to the short-chain dehydrogenases/reductases (SDR) family.</text>
</comment>
<keyword evidence="3" id="KW-1185">Reference proteome</keyword>
<dbReference type="GO" id="GO:0030497">
    <property type="term" value="P:fatty acid elongation"/>
    <property type="evidence" value="ECO:0007669"/>
    <property type="project" value="TreeGrafter"/>
</dbReference>
<proteinExistence type="inferred from homology"/>
<geneLocation type="plasmid" evidence="2 3">
    <name>unnamed1</name>
</geneLocation>
<dbReference type="FunFam" id="3.40.50.720:FF:000084">
    <property type="entry name" value="Short-chain dehydrogenase reductase"/>
    <property type="match status" value="1"/>
</dbReference>
<dbReference type="Pfam" id="PF13561">
    <property type="entry name" value="adh_short_C2"/>
    <property type="match status" value="1"/>
</dbReference>
<dbReference type="PANTHER" id="PTHR42760">
    <property type="entry name" value="SHORT-CHAIN DEHYDROGENASES/REDUCTASES FAMILY MEMBER"/>
    <property type="match status" value="1"/>
</dbReference>
<reference evidence="2" key="1">
    <citation type="submission" date="2022-06" db="EMBL/GenBank/DDBJ databases">
        <title>Diverse halophilic archaea isolated from saline environments.</title>
        <authorList>
            <person name="Cui H.-L."/>
        </authorList>
    </citation>
    <scope>NUCLEOTIDE SEQUENCE</scope>
    <source>
        <strain evidence="2">WLHS1</strain>
        <plasmid evidence="2">unnamed1</plasmid>
    </source>
</reference>